<name>A0ACC2WIA8_9TREE</name>
<evidence type="ECO:0000313" key="1">
    <source>
        <dbReference type="EMBL" id="KAJ9111490.1"/>
    </source>
</evidence>
<proteinExistence type="predicted"/>
<organism evidence="1 2">
    <name type="scientific">Naganishia vaughanmartiniae</name>
    <dbReference type="NCBI Taxonomy" id="1424756"/>
    <lineage>
        <taxon>Eukaryota</taxon>
        <taxon>Fungi</taxon>
        <taxon>Dikarya</taxon>
        <taxon>Basidiomycota</taxon>
        <taxon>Agaricomycotina</taxon>
        <taxon>Tremellomycetes</taxon>
        <taxon>Filobasidiales</taxon>
        <taxon>Filobasidiaceae</taxon>
        <taxon>Naganishia</taxon>
    </lineage>
</organism>
<dbReference type="Proteomes" id="UP001243375">
    <property type="component" value="Unassembled WGS sequence"/>
</dbReference>
<comment type="caution">
    <text evidence="1">The sequence shown here is derived from an EMBL/GenBank/DDBJ whole genome shotgun (WGS) entry which is preliminary data.</text>
</comment>
<dbReference type="EMBL" id="JASBWU010000030">
    <property type="protein sequence ID" value="KAJ9111490.1"/>
    <property type="molecule type" value="Genomic_DNA"/>
</dbReference>
<reference evidence="1" key="1">
    <citation type="submission" date="2023-04" db="EMBL/GenBank/DDBJ databases">
        <title>Draft Genome sequencing of Naganishia species isolated from polar environments using Oxford Nanopore Technology.</title>
        <authorList>
            <person name="Leo P."/>
            <person name="Venkateswaran K."/>
        </authorList>
    </citation>
    <scope>NUCLEOTIDE SEQUENCE</scope>
    <source>
        <strain evidence="1">MNA-CCFEE 5425</strain>
    </source>
</reference>
<gene>
    <name evidence="1" type="ORF">QFC22_006517</name>
</gene>
<sequence length="242" mass="27671">MPQSTTGNRSPTAEQGEIALQLEKTKEAVTSFMLYLEQIPFEIAKYQNNTTPDIVLSSEIEGKEQFEHAQEGCRCWGQAITGVYPEWEKSDIGSKRFDGWKCLIELLREKYTCPHGKDFAGQELVKRWKTLETAAAELQRLQEEERQRRLTTWTEMRNSMGLTDSSCRTPYQPDDDTNPIVHSPFSEGGFSMVDKRASINFSKHLSSLLRESRSALKVAAWTGHRAQHMEIRAENDAIKKQP</sequence>
<protein>
    <submittedName>
        <fullName evidence="1">Uncharacterized protein</fullName>
    </submittedName>
</protein>
<accession>A0ACC2WIA8</accession>
<evidence type="ECO:0000313" key="2">
    <source>
        <dbReference type="Proteomes" id="UP001243375"/>
    </source>
</evidence>
<keyword evidence="2" id="KW-1185">Reference proteome</keyword>